<gene>
    <name evidence="3" type="ORF">TEOVI_000205600</name>
</gene>
<dbReference type="EMBL" id="CZPT02001459">
    <property type="protein sequence ID" value="SCU70483.1"/>
    <property type="molecule type" value="Genomic_DNA"/>
</dbReference>
<reference evidence="3" key="1">
    <citation type="submission" date="2016-09" db="EMBL/GenBank/DDBJ databases">
        <authorList>
            <person name="Hebert L."/>
            <person name="Moumen B."/>
        </authorList>
    </citation>
    <scope>NUCLEOTIDE SEQUENCE [LARGE SCALE GENOMIC DNA]</scope>
    <source>
        <strain evidence="3">OVI</strain>
    </source>
</reference>
<comment type="caution">
    <text evidence="3">The sequence shown here is derived from an EMBL/GenBank/DDBJ whole genome shotgun (WGS) entry which is preliminary data.</text>
</comment>
<dbReference type="GO" id="GO:0005085">
    <property type="term" value="F:guanyl-nucleotide exchange factor activity"/>
    <property type="evidence" value="ECO:0007669"/>
    <property type="project" value="InterPro"/>
</dbReference>
<dbReference type="Proteomes" id="UP000195570">
    <property type="component" value="Unassembled WGS sequence"/>
</dbReference>
<dbReference type="PANTHER" id="PTHR13196">
    <property type="entry name" value="DENN DOMAIN-CONTAINING"/>
    <property type="match status" value="1"/>
</dbReference>
<feature type="compositionally biased region" description="Basic and acidic residues" evidence="1">
    <location>
        <begin position="708"/>
        <end position="718"/>
    </location>
</feature>
<keyword evidence="4" id="KW-1185">Reference proteome</keyword>
<dbReference type="GO" id="GO:1901981">
    <property type="term" value="F:phosphatidylinositol phosphate binding"/>
    <property type="evidence" value="ECO:0007669"/>
    <property type="project" value="TreeGrafter"/>
</dbReference>
<name>A0A1G4IDX6_TRYEQ</name>
<dbReference type="AlphaFoldDB" id="A0A1G4IDX6"/>
<proteinExistence type="predicted"/>
<dbReference type="VEuPathDB" id="TriTrypDB:TEOVI_000205600"/>
<dbReference type="Pfam" id="PF02141">
    <property type="entry name" value="DENN"/>
    <property type="match status" value="1"/>
</dbReference>
<dbReference type="PANTHER" id="PTHR13196:SF14">
    <property type="entry name" value="UDENN DOMAIN-CONTAINING PROTEIN"/>
    <property type="match status" value="1"/>
</dbReference>
<protein>
    <submittedName>
        <fullName evidence="3">DENN (AEX-3) domain containing protein, putative</fullName>
    </submittedName>
</protein>
<dbReference type="FunFam" id="3.40.50.11500:FF:000019">
    <property type="entry name" value="DENN_(AEX-3)_domain_containing_protein_-_putative"/>
    <property type="match status" value="1"/>
</dbReference>
<dbReference type="GO" id="GO:0005829">
    <property type="term" value="C:cytosol"/>
    <property type="evidence" value="ECO:0007669"/>
    <property type="project" value="TreeGrafter"/>
</dbReference>
<feature type="compositionally biased region" description="Polar residues" evidence="1">
    <location>
        <begin position="729"/>
        <end position="745"/>
    </location>
</feature>
<evidence type="ECO:0000313" key="3">
    <source>
        <dbReference type="EMBL" id="SCU70483.1"/>
    </source>
</evidence>
<sequence length="930" mass="101265">MQVCPLAHTVSLHRVWVQDSYCDNVGARDEGSVPAAVLEPIVVFNNGRSGNNDRGSRECVADACASEDVVEKNSVLCSLLKRFCGRLLLKTMNGGGLQPAGGAYGAKDVSPIGEEGLFIQVPSCQFGSACLRAAGSGTAMDVVCYNSGSYGEDEKRTDDEGYLYGFTYFIYTGCAAEGLLITILSASPLFNTMRTIVLETVPHVLCISHGIGRGHFGSQNVEGLARADNSAYTKAMWPLSDLVDGCSNVCKTPVNNHFYLQFERASVPVIRPNDLHHPFTDVPLRTLCLSFSYDALRVIHSLLLQEERVVFIGVTPQHASACVISAQSMLVPFIWALPIVPYLPPEGFGVVEEMWASSSFMLGSTAEILPRLMLYGSDTAGVDRAHIWIADARTGFVGVSPDHSRRFFFAPTDLVPSSDKVEDAVKSLVSKEQRQAFRQVLGAVVAQAHVCSVAGSGALSTDRSLNSLFHVEAAPMGEAHDAFVEYSASRLLGNYRKGLSPMRNTGGSYFEGHDSSTTWRQPNRIVYSLDYQRFLPDNLGGNSKFATAISKTRLYHNWEVATLSVETLGLLSFLDGTIVRQSCSNRLYEQNSHSLRGGERDPLSKNYYISHPRMIGMLSSFYIRASRRFPDLYQDLPAADVARLSAAMLAKAGRDQGGTGASKSKSGKGLMRSLFSKATKAVKSSLTTSRQRIPVHVFVQARSSLSSDAKHSDPDKILKASKGIKDVPPTTQKTPPEQDLGSTSIPRPITPLGTGESEEDITRSFSGAACGAETSGMLQNEATGADGSGIPMPCRLLPLDVIHNFGQYHRLLDPTKDTAYTTGYRVDTSQEVCTHQLEIFLELGQLFAADVNIWLFLEAKRSKLLTKGHPPKQQPPEERAEPPPDLWIMDSGVGPCAVPFEAQPLPFSMDLITGSPELPFFFIFCLLHLV</sequence>
<feature type="domain" description="cDENN" evidence="2">
    <location>
        <begin position="175"/>
        <end position="395"/>
    </location>
</feature>
<dbReference type="GO" id="GO:0006897">
    <property type="term" value="P:endocytosis"/>
    <property type="evidence" value="ECO:0007669"/>
    <property type="project" value="TreeGrafter"/>
</dbReference>
<dbReference type="RefSeq" id="XP_067081287.1">
    <property type="nucleotide sequence ID" value="XM_067225186.1"/>
</dbReference>
<accession>A0A1G4IDX6</accession>
<evidence type="ECO:0000259" key="2">
    <source>
        <dbReference type="SMART" id="SM00799"/>
    </source>
</evidence>
<dbReference type="SMART" id="SM00799">
    <property type="entry name" value="DENN"/>
    <property type="match status" value="1"/>
</dbReference>
<dbReference type="GeneID" id="92375996"/>
<dbReference type="InterPro" id="IPR001194">
    <property type="entry name" value="cDENN_dom"/>
</dbReference>
<evidence type="ECO:0000313" key="4">
    <source>
        <dbReference type="Proteomes" id="UP000195570"/>
    </source>
</evidence>
<dbReference type="Gene3D" id="3.40.50.11500">
    <property type="match status" value="1"/>
</dbReference>
<dbReference type="GO" id="GO:0032456">
    <property type="term" value="P:endocytic recycling"/>
    <property type="evidence" value="ECO:0007669"/>
    <property type="project" value="TreeGrafter"/>
</dbReference>
<feature type="region of interest" description="Disordered" evidence="1">
    <location>
        <begin position="703"/>
        <end position="758"/>
    </location>
</feature>
<dbReference type="InterPro" id="IPR043153">
    <property type="entry name" value="DENN_C"/>
</dbReference>
<organism evidence="3 4">
    <name type="scientific">Trypanosoma equiperdum</name>
    <dbReference type="NCBI Taxonomy" id="5694"/>
    <lineage>
        <taxon>Eukaryota</taxon>
        <taxon>Discoba</taxon>
        <taxon>Euglenozoa</taxon>
        <taxon>Kinetoplastea</taxon>
        <taxon>Metakinetoplastina</taxon>
        <taxon>Trypanosomatida</taxon>
        <taxon>Trypanosomatidae</taxon>
        <taxon>Trypanosoma</taxon>
    </lineage>
</organism>
<dbReference type="InterPro" id="IPR040032">
    <property type="entry name" value="DENND1A/B/C"/>
</dbReference>
<evidence type="ECO:0000256" key="1">
    <source>
        <dbReference type="SAM" id="MobiDB-lite"/>
    </source>
</evidence>